<organism evidence="2 3">
    <name type="scientific">Homarus americanus</name>
    <name type="common">American lobster</name>
    <dbReference type="NCBI Taxonomy" id="6706"/>
    <lineage>
        <taxon>Eukaryota</taxon>
        <taxon>Metazoa</taxon>
        <taxon>Ecdysozoa</taxon>
        <taxon>Arthropoda</taxon>
        <taxon>Crustacea</taxon>
        <taxon>Multicrustacea</taxon>
        <taxon>Malacostraca</taxon>
        <taxon>Eumalacostraca</taxon>
        <taxon>Eucarida</taxon>
        <taxon>Decapoda</taxon>
        <taxon>Pleocyemata</taxon>
        <taxon>Astacidea</taxon>
        <taxon>Nephropoidea</taxon>
        <taxon>Nephropidae</taxon>
        <taxon>Homarus</taxon>
    </lineage>
</organism>
<dbReference type="OrthoDB" id="10034606at2759"/>
<name>A0A8J5NEC1_HOMAM</name>
<evidence type="ECO:0000256" key="1">
    <source>
        <dbReference type="SAM" id="MobiDB-lite"/>
    </source>
</evidence>
<dbReference type="EMBL" id="JAHLQT010001931">
    <property type="protein sequence ID" value="KAG7177729.1"/>
    <property type="molecule type" value="Genomic_DNA"/>
</dbReference>
<evidence type="ECO:0008006" key="4">
    <source>
        <dbReference type="Google" id="ProtNLM"/>
    </source>
</evidence>
<proteinExistence type="predicted"/>
<sequence length="1135" mass="127330">MWTAMDPHNDNSDYEDEAKSPSYQLFPAQDYPPAPTSHHPEKDIYRYYEIGNNSSVENISDHGTPPVYFNNKGDTPKASQSTTSAASASISRYSRLLHIFSSGKTGALNLNDKVGENSSESVSSVQSNSSLLNVDYLKESQNWPLIEASNTVEDEATQDAQKEWSSRSDYDGDYTPETFFGHSKAVENNLMNHTHDNSLLTSCSAEAASTSIEMVKSAELPSNNLSDKAAKDKFNNRYIDSVCTSPASIAHQQTSCLEESFTSMNHSDSREPGPHGGDLGASSIKESRSSSTEEDVSFKRVKDQLKVFHLRIKVYNYTHTLLEDSRKVLGSSSKLEAYIKQLTLAVSVDDLVQKLLLFSEALKSDMQLASCFLTNLISYVQSVLDLEKNLSDINEILDYLIPSVNIVVNSNIDKKTIQNIQNENFMQILYKNTVNIFNRESKYRETSINDLLQYEQGRKTVKAHIVRMSPEDSQKLFQETFDDVGSVSNLYLIYVWRIYKIYEVEEGNTPESSVTSLTEVMKNSGKFLSIVPTKDLLSKERKVPYTQIGKKLRAEESDTMNDTSKTLVDMSFEWADFRIGQLYENGVVFLTNMDNWADRLQEISASIEKLEVKKKVKFLPTLGSTYALSLQHGISVLNGEEDVSYIRVRVVRSVGPVVWVYGIDMGNIHLCDAAQLILLPAYIINFQPCGRLAQLPVVPAPSVTEVKPSLALLVALVQRADLAEQLCNIDIQHMAIWMQLKALTQLTLDFLEAIINAIPRTHHLSDICLVISDYLLGLTSRNTNETACMATAFSILISAMKTSSKIRLLLAKEGAFTTLCDLGVRKGEEQAWQVMKILLGGDITMKMWSSQSSKVSLIHHKRGPQKWEAERPLVPAANSPTNGDNSPAITNMVAMTLPDYNWDLEMRNTINTRQFVPYSTHRGWQREKKETLSPNVGELQYGHVLNVKNDETHHIILDKSVPNIRMNTLLQIILGMLNTGLGGKIYIGLNKSGVIHGVKINRNQRDCFMLGFLKLVTSEIFPKVLPCDTLIQFLHVIRCGVLPVTTQNLTAETPDLNESDYYVIILTVRPLSSSPYRSRDDPDPIFLREGGVTSTLRGHRLSQFMSTFTKKTQELQQQVSQEKQSLLNLILTNES</sequence>
<evidence type="ECO:0000313" key="3">
    <source>
        <dbReference type="Proteomes" id="UP000747542"/>
    </source>
</evidence>
<feature type="region of interest" description="Disordered" evidence="1">
    <location>
        <begin position="260"/>
        <end position="295"/>
    </location>
</feature>
<accession>A0A8J5NEC1</accession>
<feature type="region of interest" description="Disordered" evidence="1">
    <location>
        <begin position="56"/>
        <end position="83"/>
    </location>
</feature>
<protein>
    <recommendedName>
        <fullName evidence="4">Schlafen AlbA-2 domain-containing protein</fullName>
    </recommendedName>
</protein>
<dbReference type="InterPro" id="IPR029684">
    <property type="entry name" value="Schlafen"/>
</dbReference>
<dbReference type="AlphaFoldDB" id="A0A8J5NEC1"/>
<gene>
    <name evidence="2" type="ORF">Hamer_G008398</name>
</gene>
<evidence type="ECO:0000313" key="2">
    <source>
        <dbReference type="EMBL" id="KAG7177729.1"/>
    </source>
</evidence>
<comment type="caution">
    <text evidence="2">The sequence shown here is derived from an EMBL/GenBank/DDBJ whole genome shotgun (WGS) entry which is preliminary data.</text>
</comment>
<keyword evidence="3" id="KW-1185">Reference proteome</keyword>
<dbReference type="PANTHER" id="PTHR12155">
    <property type="entry name" value="SCHLAFEN"/>
    <property type="match status" value="1"/>
</dbReference>
<dbReference type="Proteomes" id="UP000747542">
    <property type="component" value="Unassembled WGS sequence"/>
</dbReference>
<reference evidence="2" key="1">
    <citation type="journal article" date="2021" name="Sci. Adv.">
        <title>The American lobster genome reveals insights on longevity, neural, and immune adaptations.</title>
        <authorList>
            <person name="Polinski J.M."/>
            <person name="Zimin A.V."/>
            <person name="Clark K.F."/>
            <person name="Kohn A.B."/>
            <person name="Sadowski N."/>
            <person name="Timp W."/>
            <person name="Ptitsyn A."/>
            <person name="Khanna P."/>
            <person name="Romanova D.Y."/>
            <person name="Williams P."/>
            <person name="Greenwood S.J."/>
            <person name="Moroz L.L."/>
            <person name="Walt D.R."/>
            <person name="Bodnar A.G."/>
        </authorList>
    </citation>
    <scope>NUCLEOTIDE SEQUENCE</scope>
    <source>
        <strain evidence="2">GMGI-L3</strain>
    </source>
</reference>
<dbReference type="PANTHER" id="PTHR12155:SF41">
    <property type="entry name" value="SCHLAFEN ALBA-2 DOMAIN-CONTAINING PROTEIN"/>
    <property type="match status" value="1"/>
</dbReference>
<feature type="region of interest" description="Disordered" evidence="1">
    <location>
        <begin position="1"/>
        <end position="44"/>
    </location>
</feature>